<dbReference type="EMBL" id="CP133621">
    <property type="protein sequence ID" value="WMV49671.1"/>
    <property type="molecule type" value="Genomic_DNA"/>
</dbReference>
<keyword evidence="2" id="KW-1185">Reference proteome</keyword>
<sequence>MGSIHQYKEPKLDYARTFNRPTKLLGQKGGSKSQRRWWRTVPACIWWIIWKERNQRIFVGKECTIEKIKWKVITTLGFWCKEMNIEEEIQLVHRSFVSSPVFFVGFSM</sequence>
<gene>
    <name evidence="1" type="ORF">MTR67_043056</name>
</gene>
<proteinExistence type="predicted"/>
<protein>
    <submittedName>
        <fullName evidence="1">Uncharacterized protein</fullName>
    </submittedName>
</protein>
<name>A0AAF0UQL9_SOLVR</name>
<dbReference type="AlphaFoldDB" id="A0AAF0UQL9"/>
<dbReference type="Proteomes" id="UP001234989">
    <property type="component" value="Chromosome 10"/>
</dbReference>
<reference evidence="1" key="1">
    <citation type="submission" date="2023-08" db="EMBL/GenBank/DDBJ databases">
        <title>A de novo genome assembly of Solanum verrucosum Schlechtendal, a Mexican diploid species geographically isolated from the other diploid A-genome species in potato relatives.</title>
        <authorList>
            <person name="Hosaka K."/>
        </authorList>
    </citation>
    <scope>NUCLEOTIDE SEQUENCE</scope>
    <source>
        <tissue evidence="1">Young leaves</tissue>
    </source>
</reference>
<evidence type="ECO:0000313" key="2">
    <source>
        <dbReference type="Proteomes" id="UP001234989"/>
    </source>
</evidence>
<evidence type="ECO:0000313" key="1">
    <source>
        <dbReference type="EMBL" id="WMV49671.1"/>
    </source>
</evidence>
<organism evidence="1 2">
    <name type="scientific">Solanum verrucosum</name>
    <dbReference type="NCBI Taxonomy" id="315347"/>
    <lineage>
        <taxon>Eukaryota</taxon>
        <taxon>Viridiplantae</taxon>
        <taxon>Streptophyta</taxon>
        <taxon>Embryophyta</taxon>
        <taxon>Tracheophyta</taxon>
        <taxon>Spermatophyta</taxon>
        <taxon>Magnoliopsida</taxon>
        <taxon>eudicotyledons</taxon>
        <taxon>Gunneridae</taxon>
        <taxon>Pentapetalae</taxon>
        <taxon>asterids</taxon>
        <taxon>lamiids</taxon>
        <taxon>Solanales</taxon>
        <taxon>Solanaceae</taxon>
        <taxon>Solanoideae</taxon>
        <taxon>Solaneae</taxon>
        <taxon>Solanum</taxon>
    </lineage>
</organism>
<accession>A0AAF0UQL9</accession>